<accession>A0A848CH22</accession>
<reference evidence="1 2" key="1">
    <citation type="submission" date="2020-04" db="EMBL/GenBank/DDBJ databases">
        <authorList>
            <person name="Hitch T.C.A."/>
            <person name="Wylensek D."/>
            <person name="Clavel T."/>
        </authorList>
    </citation>
    <scope>NUCLEOTIDE SEQUENCE [LARGE SCALE GENOMIC DNA]</scope>
    <source>
        <strain evidence="1 2">PG-251-APC-1</strain>
    </source>
</reference>
<dbReference type="RefSeq" id="WP_168935540.1">
    <property type="nucleotide sequence ID" value="NZ_JABAFY010000018.1"/>
</dbReference>
<evidence type="ECO:0000313" key="1">
    <source>
        <dbReference type="EMBL" id="NME52159.1"/>
    </source>
</evidence>
<gene>
    <name evidence="1" type="ORF">HF854_06380</name>
</gene>
<protein>
    <submittedName>
        <fullName evidence="1">Uncharacterized protein</fullName>
    </submittedName>
</protein>
<dbReference type="EMBL" id="JABAFY010000018">
    <property type="protein sequence ID" value="NME52159.1"/>
    <property type="molecule type" value="Genomic_DNA"/>
</dbReference>
<dbReference type="Proteomes" id="UP000522333">
    <property type="component" value="Unassembled WGS sequence"/>
</dbReference>
<proteinExistence type="predicted"/>
<sequence length="230" mass="25889">MPELNIASCDWNAYITLLRQQDALWARHRDNISLSSYLRCLEDARAVLSLPSWDELSHREATILLGLGTQYGPHGLLGSLRGAGIVKATFMQDIPEYRHIRIRIRDAILAAREAETIMDFIRCAQTAVDTIVRLPRFSMATATRLLTLARPDRAVSINGASKAGLARLTGRTQYWISEPRNYGMLLRWVYAQRWYQSPVPADAGEASLWRARAALLDVFAYDNSSPLTQA</sequence>
<name>A0A848CH22_9BACT</name>
<organism evidence="1 2">
    <name type="scientific">Desulfovibrio piger</name>
    <dbReference type="NCBI Taxonomy" id="901"/>
    <lineage>
        <taxon>Bacteria</taxon>
        <taxon>Pseudomonadati</taxon>
        <taxon>Thermodesulfobacteriota</taxon>
        <taxon>Desulfovibrionia</taxon>
        <taxon>Desulfovibrionales</taxon>
        <taxon>Desulfovibrionaceae</taxon>
        <taxon>Desulfovibrio</taxon>
    </lineage>
</organism>
<dbReference type="AlphaFoldDB" id="A0A848CH22"/>
<evidence type="ECO:0000313" key="2">
    <source>
        <dbReference type="Proteomes" id="UP000522333"/>
    </source>
</evidence>
<comment type="caution">
    <text evidence="1">The sequence shown here is derived from an EMBL/GenBank/DDBJ whole genome shotgun (WGS) entry which is preliminary data.</text>
</comment>